<evidence type="ECO:0000256" key="1">
    <source>
        <dbReference type="SAM" id="MobiDB-lite"/>
    </source>
</evidence>
<feature type="compositionally biased region" description="Acidic residues" evidence="1">
    <location>
        <begin position="16"/>
        <end position="35"/>
    </location>
</feature>
<name>A0ABQ9R1L2_9PEZI</name>
<feature type="region of interest" description="Disordered" evidence="1">
    <location>
        <begin position="1"/>
        <end position="70"/>
    </location>
</feature>
<protein>
    <submittedName>
        <fullName evidence="2">Uncharacterized protein</fullName>
    </submittedName>
</protein>
<evidence type="ECO:0000313" key="3">
    <source>
        <dbReference type="Proteomes" id="UP001227543"/>
    </source>
</evidence>
<gene>
    <name evidence="2" type="ORF">CTAM01_09983</name>
</gene>
<organism evidence="2 3">
    <name type="scientific">Colletotrichum tamarilloi</name>
    <dbReference type="NCBI Taxonomy" id="1209934"/>
    <lineage>
        <taxon>Eukaryota</taxon>
        <taxon>Fungi</taxon>
        <taxon>Dikarya</taxon>
        <taxon>Ascomycota</taxon>
        <taxon>Pezizomycotina</taxon>
        <taxon>Sordariomycetes</taxon>
        <taxon>Hypocreomycetidae</taxon>
        <taxon>Glomerellales</taxon>
        <taxon>Glomerellaceae</taxon>
        <taxon>Colletotrichum</taxon>
        <taxon>Colletotrichum acutatum species complex</taxon>
    </lineage>
</organism>
<sequence length="70" mass="7843">MDAGWMGVRSAACGQDGEEEEKEEEEEEKEEEEEEQTKTRLGLESSTSLLRARLDRQTGSPQAPWLQGSS</sequence>
<feature type="compositionally biased region" description="Polar residues" evidence="1">
    <location>
        <begin position="57"/>
        <end position="70"/>
    </location>
</feature>
<accession>A0ABQ9R1L2</accession>
<evidence type="ECO:0000313" key="2">
    <source>
        <dbReference type="EMBL" id="KAK1492189.1"/>
    </source>
</evidence>
<comment type="caution">
    <text evidence="2">The sequence shown here is derived from an EMBL/GenBank/DDBJ whole genome shotgun (WGS) entry which is preliminary data.</text>
</comment>
<dbReference type="EMBL" id="MLFU01000043">
    <property type="protein sequence ID" value="KAK1492189.1"/>
    <property type="molecule type" value="Genomic_DNA"/>
</dbReference>
<dbReference type="Proteomes" id="UP001227543">
    <property type="component" value="Unassembled WGS sequence"/>
</dbReference>
<proteinExistence type="predicted"/>
<dbReference type="GeneID" id="85410237"/>
<keyword evidence="3" id="KW-1185">Reference proteome</keyword>
<reference evidence="2 3" key="1">
    <citation type="submission" date="2016-10" db="EMBL/GenBank/DDBJ databases">
        <title>The genome sequence of Colletotrichum fioriniae PJ7.</title>
        <authorList>
            <person name="Baroncelli R."/>
        </authorList>
    </citation>
    <scope>NUCLEOTIDE SEQUENCE [LARGE SCALE GENOMIC DNA]</scope>
    <source>
        <strain evidence="2 3">Tom-12</strain>
    </source>
</reference>
<dbReference type="RefSeq" id="XP_060379327.1">
    <property type="nucleotide sequence ID" value="XM_060525999.1"/>
</dbReference>